<keyword evidence="3" id="KW-1185">Reference proteome</keyword>
<evidence type="ECO:0000313" key="2">
    <source>
        <dbReference type="EMBL" id="RUO59314.1"/>
    </source>
</evidence>
<feature type="transmembrane region" description="Helical" evidence="1">
    <location>
        <begin position="214"/>
        <end position="238"/>
    </location>
</feature>
<dbReference type="Pfam" id="PF03929">
    <property type="entry name" value="PepSY_TM"/>
    <property type="match status" value="1"/>
</dbReference>
<evidence type="ECO:0008006" key="4">
    <source>
        <dbReference type="Google" id="ProtNLM"/>
    </source>
</evidence>
<proteinExistence type="predicted"/>
<evidence type="ECO:0000256" key="1">
    <source>
        <dbReference type="SAM" id="Phobius"/>
    </source>
</evidence>
<comment type="caution">
    <text evidence="2">The sequence shown here is derived from an EMBL/GenBank/DDBJ whole genome shotgun (WGS) entry which is preliminary data.</text>
</comment>
<feature type="transmembrane region" description="Helical" evidence="1">
    <location>
        <begin position="21"/>
        <end position="42"/>
    </location>
</feature>
<evidence type="ECO:0000313" key="3">
    <source>
        <dbReference type="Proteomes" id="UP000288127"/>
    </source>
</evidence>
<dbReference type="EMBL" id="PIPZ01000003">
    <property type="protein sequence ID" value="RUO59314.1"/>
    <property type="molecule type" value="Genomic_DNA"/>
</dbReference>
<dbReference type="RefSeq" id="WP_126760159.1">
    <property type="nucleotide sequence ID" value="NZ_PIPZ01000003.1"/>
</dbReference>
<dbReference type="OrthoDB" id="9806195at2"/>
<dbReference type="AlphaFoldDB" id="A0A432YEF0"/>
<sequence>MTIAAGQAKQSSSKWRVWHRWLSLIFGVQMVIWSISGAYMVFFELSFIHGNHLVQSTPQELPNATSVRSVQDVIDAYPRAREVTLQSAFVDGEWVAVYKIFAHRQTFLVNAQTLHTVEFNEADIRANAERLYAPSKPAPIASVLLLTQNAPSEISPSLLPIWQVNFDDFGSSSFYMSPITGELITKRHDFWRGFDIFWMLHIMDYETREDITNWLLRSFILGTGLLSITGIVLLVFTIGRSRRKGAQS</sequence>
<keyword evidence="1" id="KW-1133">Transmembrane helix</keyword>
<dbReference type="InterPro" id="IPR005625">
    <property type="entry name" value="PepSY-ass_TM"/>
</dbReference>
<organism evidence="2 3">
    <name type="scientific">Pseudidiomarina marina</name>
    <dbReference type="NCBI Taxonomy" id="502366"/>
    <lineage>
        <taxon>Bacteria</taxon>
        <taxon>Pseudomonadati</taxon>
        <taxon>Pseudomonadota</taxon>
        <taxon>Gammaproteobacteria</taxon>
        <taxon>Alteromonadales</taxon>
        <taxon>Idiomarinaceae</taxon>
        <taxon>Pseudidiomarina</taxon>
    </lineage>
</organism>
<keyword evidence="1" id="KW-0812">Transmembrane</keyword>
<gene>
    <name evidence="2" type="ORF">CWI76_09800</name>
</gene>
<dbReference type="Proteomes" id="UP000288127">
    <property type="component" value="Unassembled WGS sequence"/>
</dbReference>
<name>A0A432YEF0_9GAMM</name>
<accession>A0A432YEF0</accession>
<reference evidence="3" key="1">
    <citation type="journal article" date="2018" name="Front. Microbiol.">
        <title>Genome-Based Analysis Reveals the Taxonomy and Diversity of the Family Idiomarinaceae.</title>
        <authorList>
            <person name="Liu Y."/>
            <person name="Lai Q."/>
            <person name="Shao Z."/>
        </authorList>
    </citation>
    <scope>NUCLEOTIDE SEQUENCE [LARGE SCALE GENOMIC DNA]</scope>
    <source>
        <strain evidence="3">PIM1</strain>
    </source>
</reference>
<keyword evidence="1" id="KW-0472">Membrane</keyword>
<protein>
    <recommendedName>
        <fullName evidence="4">PepSY domain-containing protein</fullName>
    </recommendedName>
</protein>